<dbReference type="GO" id="GO:0006629">
    <property type="term" value="P:lipid metabolic process"/>
    <property type="evidence" value="ECO:0007669"/>
    <property type="project" value="InterPro"/>
</dbReference>
<dbReference type="Pfam" id="PF00487">
    <property type="entry name" value="FA_desaturase"/>
    <property type="match status" value="1"/>
</dbReference>
<dbReference type="Pfam" id="PF11960">
    <property type="entry name" value="DUF3474"/>
    <property type="match status" value="1"/>
</dbReference>
<keyword evidence="6" id="KW-0812">Transmembrane</keyword>
<feature type="domain" description="Fatty acid desaturase" evidence="7">
    <location>
        <begin position="78"/>
        <end position="329"/>
    </location>
</feature>
<dbReference type="InterPro" id="IPR021863">
    <property type="entry name" value="FAS_N"/>
</dbReference>
<gene>
    <name evidence="9" type="ORF">EAUS1353_LOCUS3367</name>
</gene>
<feature type="transmembrane region" description="Helical" evidence="6">
    <location>
        <begin position="206"/>
        <end position="226"/>
    </location>
</feature>
<organism evidence="9">
    <name type="scientific">Erythrolobus australicus</name>
    <dbReference type="NCBI Taxonomy" id="1077150"/>
    <lineage>
        <taxon>Eukaryota</taxon>
        <taxon>Rhodophyta</taxon>
        <taxon>Bangiophyceae</taxon>
        <taxon>Porphyridiales</taxon>
        <taxon>Porphyridiaceae</taxon>
        <taxon>Erythrolobus</taxon>
    </lineage>
</organism>
<evidence type="ECO:0000256" key="4">
    <source>
        <dbReference type="ARBA" id="ARBA00023002"/>
    </source>
</evidence>
<dbReference type="AlphaFoldDB" id="A0A7S1TMX7"/>
<name>A0A7S1TMX7_9RHOD</name>
<comment type="pathway">
    <text evidence="2">Lipid metabolism.</text>
</comment>
<evidence type="ECO:0000256" key="3">
    <source>
        <dbReference type="ARBA" id="ARBA00009295"/>
    </source>
</evidence>
<comment type="similarity">
    <text evidence="3">Belongs to the fatty acid desaturase type 1 family.</text>
</comment>
<dbReference type="EMBL" id="HBGI01005177">
    <property type="protein sequence ID" value="CAD9241627.1"/>
    <property type="molecule type" value="Transcribed_RNA"/>
</dbReference>
<feature type="transmembrane region" description="Helical" evidence="6">
    <location>
        <begin position="78"/>
        <end position="96"/>
    </location>
</feature>
<evidence type="ECO:0000256" key="5">
    <source>
        <dbReference type="ARBA" id="ARBA00023136"/>
    </source>
</evidence>
<feature type="transmembrane region" description="Helical" evidence="6">
    <location>
        <begin position="166"/>
        <end position="183"/>
    </location>
</feature>
<protein>
    <recommendedName>
        <fullName evidence="10">Fatty acid desaturase domain-containing protein</fullName>
    </recommendedName>
</protein>
<evidence type="ECO:0000259" key="7">
    <source>
        <dbReference type="Pfam" id="PF00487"/>
    </source>
</evidence>
<feature type="non-terminal residue" evidence="9">
    <location>
        <position position="1"/>
    </location>
</feature>
<feature type="transmembrane region" description="Helical" evidence="6">
    <location>
        <begin position="238"/>
        <end position="257"/>
    </location>
</feature>
<dbReference type="CDD" id="cd03507">
    <property type="entry name" value="Delta12-FADS-like"/>
    <property type="match status" value="1"/>
</dbReference>
<dbReference type="GO" id="GO:0016020">
    <property type="term" value="C:membrane"/>
    <property type="evidence" value="ECO:0007669"/>
    <property type="project" value="UniProtKB-SubCell"/>
</dbReference>
<feature type="transmembrane region" description="Helical" evidence="6">
    <location>
        <begin position="54"/>
        <end position="72"/>
    </location>
</feature>
<feature type="domain" description="Fatty acid desaturase N-terminal" evidence="8">
    <location>
        <begin position="15"/>
        <end position="67"/>
    </location>
</feature>
<keyword evidence="5 6" id="KW-0472">Membrane</keyword>
<reference evidence="9" key="1">
    <citation type="submission" date="2021-01" db="EMBL/GenBank/DDBJ databases">
        <authorList>
            <person name="Corre E."/>
            <person name="Pelletier E."/>
            <person name="Niang G."/>
            <person name="Scheremetjew M."/>
            <person name="Finn R."/>
            <person name="Kale V."/>
            <person name="Holt S."/>
            <person name="Cochrane G."/>
            <person name="Meng A."/>
            <person name="Brown T."/>
            <person name="Cohen L."/>
        </authorList>
    </citation>
    <scope>NUCLEOTIDE SEQUENCE</scope>
    <source>
        <strain evidence="9">CCMP3124</strain>
    </source>
</reference>
<evidence type="ECO:0008006" key="10">
    <source>
        <dbReference type="Google" id="ProtNLM"/>
    </source>
</evidence>
<dbReference type="InterPro" id="IPR005804">
    <property type="entry name" value="FA_desaturase_dom"/>
</dbReference>
<evidence type="ECO:0000256" key="2">
    <source>
        <dbReference type="ARBA" id="ARBA00005189"/>
    </source>
</evidence>
<sequence length="366" mass="40937">VVCVASKPADGVAVARQTHEFAAFAQPPPFTLEEVRRAIPAHCWEKNAARSVGYLIRDVLSVAALAAIAATVNDPAMWAAYALLQGTLFWGLFVVGHDAGHGSFSNNKLLNEVMGHLAHASILVPFHGWRISHRDHHANHGHVENDESWYPYAKSDYDSMKLSHRLFRFELPFALFGYPIYLFKRTPMKTGSHFLPSSPLFRPSEARSVLTSTGSLIAMLGVLGAITAKIGLAAIAKLYVAPLVVFWVWLAVVTYLHHTDPSCPFYRDGDWSYLRGGLSTTDRDYGVVLNELTHSIGTHVVHHLFPQIPHYHLEEANAAIRPVLGKYYREPQRSGLLPLHLVSDLFRSFRECRFVKDQGSVVFYEK</sequence>
<keyword evidence="6" id="KW-1133">Transmembrane helix</keyword>
<accession>A0A7S1TMX7</accession>
<keyword evidence="4" id="KW-0560">Oxidoreductase</keyword>
<evidence type="ECO:0000256" key="1">
    <source>
        <dbReference type="ARBA" id="ARBA00004370"/>
    </source>
</evidence>
<dbReference type="PANTHER" id="PTHR32100">
    <property type="entry name" value="OMEGA-6 FATTY ACID DESATURASE, CHLOROPLASTIC"/>
    <property type="match status" value="1"/>
</dbReference>
<proteinExistence type="inferred from homology"/>
<evidence type="ECO:0000256" key="6">
    <source>
        <dbReference type="SAM" id="Phobius"/>
    </source>
</evidence>
<comment type="subcellular location">
    <subcellularLocation>
        <location evidence="1">Membrane</location>
    </subcellularLocation>
</comment>
<evidence type="ECO:0000259" key="8">
    <source>
        <dbReference type="Pfam" id="PF11960"/>
    </source>
</evidence>
<dbReference type="InterPro" id="IPR012171">
    <property type="entry name" value="Fatty_acid_desaturase"/>
</dbReference>
<evidence type="ECO:0000313" key="9">
    <source>
        <dbReference type="EMBL" id="CAD9241627.1"/>
    </source>
</evidence>
<dbReference type="GO" id="GO:0016717">
    <property type="term" value="F:oxidoreductase activity, acting on paired donors, with oxidation of a pair of donors resulting in the reduction of molecular oxygen to two molecules of water"/>
    <property type="evidence" value="ECO:0007669"/>
    <property type="project" value="InterPro"/>
</dbReference>